<dbReference type="RefSeq" id="WP_244819914.1">
    <property type="nucleotide sequence ID" value="NZ_CP112998.1"/>
</dbReference>
<accession>A0A9E8ND66</accession>
<evidence type="ECO:0000313" key="1">
    <source>
        <dbReference type="EMBL" id="WAC14545.1"/>
    </source>
</evidence>
<gene>
    <name evidence="1" type="ORF">ON006_11415</name>
</gene>
<organism evidence="1 2">
    <name type="scientific">Dyadobacter pollutisoli</name>
    <dbReference type="NCBI Taxonomy" id="2910158"/>
    <lineage>
        <taxon>Bacteria</taxon>
        <taxon>Pseudomonadati</taxon>
        <taxon>Bacteroidota</taxon>
        <taxon>Cytophagia</taxon>
        <taxon>Cytophagales</taxon>
        <taxon>Spirosomataceae</taxon>
        <taxon>Dyadobacter</taxon>
    </lineage>
</organism>
<reference evidence="1" key="1">
    <citation type="submission" date="2022-11" db="EMBL/GenBank/DDBJ databases">
        <title>Dyadobacter pollutisoli sp. nov., isolated from plastic dumped soil.</title>
        <authorList>
            <person name="Kim J.M."/>
            <person name="Kim K.R."/>
            <person name="Lee J.K."/>
            <person name="Hao L."/>
            <person name="Jeon C.O."/>
        </authorList>
    </citation>
    <scope>NUCLEOTIDE SEQUENCE</scope>
    <source>
        <strain evidence="1">U1</strain>
    </source>
</reference>
<keyword evidence="2" id="KW-1185">Reference proteome</keyword>
<dbReference type="Proteomes" id="UP001164653">
    <property type="component" value="Chromosome"/>
</dbReference>
<dbReference type="AlphaFoldDB" id="A0A9E8ND66"/>
<protein>
    <submittedName>
        <fullName evidence="1">T9SS type A sorting domain-containing protein</fullName>
    </submittedName>
</protein>
<sequence length="187" mass="21727">MERNSSTPVVLSAFVAQKSGRETILKWTTTFETNSSHFELQHSTDEREWVALRKIYTTGESSSTRNYTFTDQYPALGENFYRLKIVYKDESFHYSRMLAVHFEIGMETVIYPNPTLEKVRIKVKDWGMIKNIEIFTPSGELMGNMQNLTAIEPLIKEFHFGEQPAGTYMIKTTRYDGEVTIMKVLKK</sequence>
<dbReference type="KEGG" id="dpf:ON006_11415"/>
<dbReference type="EMBL" id="CP112998">
    <property type="protein sequence ID" value="WAC14545.1"/>
    <property type="molecule type" value="Genomic_DNA"/>
</dbReference>
<proteinExistence type="predicted"/>
<name>A0A9E8ND66_9BACT</name>
<evidence type="ECO:0000313" key="2">
    <source>
        <dbReference type="Proteomes" id="UP001164653"/>
    </source>
</evidence>